<dbReference type="RefSeq" id="WP_015314375.1">
    <property type="nucleotide sequence ID" value="NC_019973.1"/>
</dbReference>
<keyword evidence="5" id="KW-1185">Reference proteome</keyword>
<reference evidence="5" key="1">
    <citation type="submission" date="2012-02" db="EMBL/GenBank/DDBJ databases">
        <title>Complete sequence of Mesorhizobium australicum WSM2073.</title>
        <authorList>
            <person name="Lucas S."/>
            <person name="Han J."/>
            <person name="Lapidus A."/>
            <person name="Cheng J.-F."/>
            <person name="Goodwin L."/>
            <person name="Pitluck S."/>
            <person name="Peters L."/>
            <person name="Gu W."/>
            <person name="Detter J.C."/>
            <person name="Han C."/>
            <person name="Tapia R."/>
            <person name="Land M."/>
            <person name="Hauser L."/>
            <person name="Kyrpides N."/>
            <person name="Ivanova N."/>
            <person name="Pagani I."/>
            <person name="Reeve W.G."/>
            <person name="Howieson J.G."/>
            <person name="Tiwari R.P."/>
            <person name="O'Hara G.W."/>
            <person name="Atkins C.A."/>
            <person name="Ronson C.W."/>
            <person name="Nandasena K.G."/>
            <person name="Woyke T."/>
        </authorList>
    </citation>
    <scope>NUCLEOTIDE SEQUENCE [LARGE SCALE GENOMIC DNA]</scope>
    <source>
        <strain evidence="5">LMG 24608 / HAMBI 3006 / WSM2073</strain>
    </source>
</reference>
<dbReference type="AlphaFoldDB" id="L0KEF9"/>
<dbReference type="InterPro" id="IPR021273">
    <property type="entry name" value="DUF2852"/>
</dbReference>
<dbReference type="Proteomes" id="UP000010998">
    <property type="component" value="Chromosome"/>
</dbReference>
<protein>
    <recommendedName>
        <fullName evidence="6">DUF2852 domain-containing protein</fullName>
    </recommendedName>
</protein>
<keyword evidence="3" id="KW-1133">Transmembrane helix</keyword>
<feature type="compositionally biased region" description="Polar residues" evidence="2">
    <location>
        <begin position="131"/>
        <end position="147"/>
    </location>
</feature>
<feature type="coiled-coil region" evidence="1">
    <location>
        <begin position="87"/>
        <end position="121"/>
    </location>
</feature>
<evidence type="ECO:0000313" key="4">
    <source>
        <dbReference type="EMBL" id="AGB42900.1"/>
    </source>
</evidence>
<dbReference type="OrthoDB" id="9806878at2"/>
<evidence type="ECO:0008006" key="6">
    <source>
        <dbReference type="Google" id="ProtNLM"/>
    </source>
</evidence>
<feature type="transmembrane region" description="Helical" evidence="3">
    <location>
        <begin position="16"/>
        <end position="39"/>
    </location>
</feature>
<accession>L0KEF9</accession>
<keyword evidence="1" id="KW-0175">Coiled coil</keyword>
<dbReference type="EMBL" id="CP003358">
    <property type="protein sequence ID" value="AGB42900.1"/>
    <property type="molecule type" value="Genomic_DNA"/>
</dbReference>
<evidence type="ECO:0000256" key="2">
    <source>
        <dbReference type="SAM" id="MobiDB-lite"/>
    </source>
</evidence>
<proteinExistence type="predicted"/>
<feature type="region of interest" description="Disordered" evidence="2">
    <location>
        <begin position="122"/>
        <end position="160"/>
    </location>
</feature>
<dbReference type="GeneID" id="90987945"/>
<name>L0KEF9_MESAW</name>
<dbReference type="STRING" id="754035.Mesau_00405"/>
<keyword evidence="3" id="KW-0812">Transmembrane</keyword>
<dbReference type="HOGENOM" id="CLU_129704_2_0_5"/>
<dbReference type="eggNOG" id="ENOG5031HJW">
    <property type="taxonomic scope" value="Bacteria"/>
</dbReference>
<evidence type="ECO:0000313" key="5">
    <source>
        <dbReference type="Proteomes" id="UP000010998"/>
    </source>
</evidence>
<organism evidence="4 5">
    <name type="scientific">Mesorhizobium australicum (strain HAMBI 3006 / LMG 24608 / WSM2073)</name>
    <dbReference type="NCBI Taxonomy" id="754035"/>
    <lineage>
        <taxon>Bacteria</taxon>
        <taxon>Pseudomonadati</taxon>
        <taxon>Pseudomonadota</taxon>
        <taxon>Alphaproteobacteria</taxon>
        <taxon>Hyphomicrobiales</taxon>
        <taxon>Phyllobacteriaceae</taxon>
        <taxon>Mesorhizobium</taxon>
    </lineage>
</organism>
<sequence length="160" mass="18199">MNTSALIRPAWTPATIALMVIGFMVFWPLGFAMLAYIIWGDRLEGFKRDVNRATDGIFAGCRRGSDKAARWGNGSARTGNVAFDDWREKELERLNEERRKLDEMLTQFDEYARELRRAKDQDEFDRFMANRNKSTAPAKTDPSTGTAPTKRGKGSNLLDD</sequence>
<evidence type="ECO:0000256" key="1">
    <source>
        <dbReference type="SAM" id="Coils"/>
    </source>
</evidence>
<keyword evidence="3" id="KW-0472">Membrane</keyword>
<gene>
    <name evidence="4" type="ordered locus">Mesau_00405</name>
</gene>
<dbReference type="KEGG" id="mam:Mesau_00405"/>
<dbReference type="Pfam" id="PF11014">
    <property type="entry name" value="DUF2852"/>
    <property type="match status" value="1"/>
</dbReference>
<evidence type="ECO:0000256" key="3">
    <source>
        <dbReference type="SAM" id="Phobius"/>
    </source>
</evidence>